<comment type="subcellular location">
    <subcellularLocation>
        <location evidence="2">Chromosome</location>
    </subcellularLocation>
    <subcellularLocation>
        <location evidence="1">Nucleus</location>
    </subcellularLocation>
</comment>
<dbReference type="CDD" id="cd10524">
    <property type="entry name" value="SET_Suv4-20-like"/>
    <property type="match status" value="1"/>
</dbReference>
<feature type="region of interest" description="Disordered" evidence="14">
    <location>
        <begin position="1559"/>
        <end position="1579"/>
    </location>
</feature>
<dbReference type="SUPFAM" id="SSF82199">
    <property type="entry name" value="SET domain"/>
    <property type="match status" value="1"/>
</dbReference>
<keyword evidence="17" id="KW-1185">Reference proteome</keyword>
<dbReference type="InterPro" id="IPR001214">
    <property type="entry name" value="SET_dom"/>
</dbReference>
<dbReference type="PROSITE" id="PS51567">
    <property type="entry name" value="SAM_MT43_SUVAR420_1"/>
    <property type="match status" value="1"/>
</dbReference>
<feature type="compositionally biased region" description="Polar residues" evidence="14">
    <location>
        <begin position="1683"/>
        <end position="1699"/>
    </location>
</feature>
<evidence type="ECO:0000256" key="3">
    <source>
        <dbReference type="ARBA" id="ARBA00014232"/>
    </source>
</evidence>
<evidence type="ECO:0000256" key="4">
    <source>
        <dbReference type="ARBA" id="ARBA00015413"/>
    </source>
</evidence>
<evidence type="ECO:0000259" key="15">
    <source>
        <dbReference type="PROSITE" id="PS50280"/>
    </source>
</evidence>
<dbReference type="GO" id="GO:0005634">
    <property type="term" value="C:nucleus"/>
    <property type="evidence" value="ECO:0007669"/>
    <property type="project" value="UniProtKB-SubCell"/>
</dbReference>
<dbReference type="Gene3D" id="2.170.270.10">
    <property type="entry name" value="SET domain"/>
    <property type="match status" value="1"/>
</dbReference>
<protein>
    <recommendedName>
        <fullName evidence="4">Histone-lysine N-methyltransferase SET9</fullName>
        <ecNumber evidence="11">2.1.1.372</ecNumber>
    </recommendedName>
    <alternativeName>
        <fullName evidence="3">Histone-lysine N-methyltransferase set9</fullName>
    </alternativeName>
    <alternativeName>
        <fullName evidence="12">SET domain protein 9</fullName>
    </alternativeName>
</protein>
<dbReference type="SUPFAM" id="SSF54160">
    <property type="entry name" value="Chromo domain-like"/>
    <property type="match status" value="1"/>
</dbReference>
<dbReference type="SMART" id="SM00317">
    <property type="entry name" value="SET"/>
    <property type="match status" value="1"/>
</dbReference>
<feature type="compositionally biased region" description="Polar residues" evidence="14">
    <location>
        <begin position="462"/>
        <end position="521"/>
    </location>
</feature>
<dbReference type="PANTHER" id="PTHR12977:SF4">
    <property type="entry name" value="HISTONE-LYSINE N-METHYLTRANSFERASE KMT5B"/>
    <property type="match status" value="1"/>
</dbReference>
<feature type="compositionally biased region" description="Basic and acidic residues" evidence="14">
    <location>
        <begin position="2238"/>
        <end position="2251"/>
    </location>
</feature>
<proteinExistence type="predicted"/>
<feature type="compositionally biased region" description="Acidic residues" evidence="14">
    <location>
        <begin position="2404"/>
        <end position="2426"/>
    </location>
</feature>
<dbReference type="EMBL" id="JAAAIN010000118">
    <property type="protein sequence ID" value="KAG0320019.1"/>
    <property type="molecule type" value="Genomic_DNA"/>
</dbReference>
<feature type="compositionally biased region" description="Basic and acidic residues" evidence="14">
    <location>
        <begin position="805"/>
        <end position="845"/>
    </location>
</feature>
<feature type="region of interest" description="Disordered" evidence="14">
    <location>
        <begin position="2182"/>
        <end position="2460"/>
    </location>
</feature>
<dbReference type="OrthoDB" id="6627536at2759"/>
<evidence type="ECO:0000256" key="5">
    <source>
        <dbReference type="ARBA" id="ARBA00022454"/>
    </source>
</evidence>
<organism evidence="16 17">
    <name type="scientific">Linnemannia gamsii</name>
    <dbReference type="NCBI Taxonomy" id="64522"/>
    <lineage>
        <taxon>Eukaryota</taxon>
        <taxon>Fungi</taxon>
        <taxon>Fungi incertae sedis</taxon>
        <taxon>Mucoromycota</taxon>
        <taxon>Mortierellomycotina</taxon>
        <taxon>Mortierellomycetes</taxon>
        <taxon>Mortierellales</taxon>
        <taxon>Mortierellaceae</taxon>
        <taxon>Linnemannia</taxon>
    </lineage>
</organism>
<feature type="compositionally biased region" description="Basic residues" evidence="14">
    <location>
        <begin position="1224"/>
        <end position="1233"/>
    </location>
</feature>
<evidence type="ECO:0000256" key="13">
    <source>
        <dbReference type="ARBA" id="ARBA00048081"/>
    </source>
</evidence>
<keyword evidence="9" id="KW-0156">Chromatin regulator</keyword>
<feature type="region of interest" description="Disordered" evidence="14">
    <location>
        <begin position="882"/>
        <end position="903"/>
    </location>
</feature>
<dbReference type="InterPro" id="IPR046341">
    <property type="entry name" value="SET_dom_sf"/>
</dbReference>
<evidence type="ECO:0000313" key="17">
    <source>
        <dbReference type="Proteomes" id="UP000823405"/>
    </source>
</evidence>
<feature type="region of interest" description="Disordered" evidence="14">
    <location>
        <begin position="241"/>
        <end position="316"/>
    </location>
</feature>
<evidence type="ECO:0000256" key="11">
    <source>
        <dbReference type="ARBA" id="ARBA00024057"/>
    </source>
</evidence>
<feature type="compositionally biased region" description="Basic and acidic residues" evidence="14">
    <location>
        <begin position="1795"/>
        <end position="1805"/>
    </location>
</feature>
<feature type="compositionally biased region" description="Basic and acidic residues" evidence="14">
    <location>
        <begin position="2266"/>
        <end position="2280"/>
    </location>
</feature>
<evidence type="ECO:0000256" key="7">
    <source>
        <dbReference type="ARBA" id="ARBA00022679"/>
    </source>
</evidence>
<evidence type="ECO:0000256" key="12">
    <source>
        <dbReference type="ARBA" id="ARBA00030653"/>
    </source>
</evidence>
<evidence type="ECO:0000256" key="9">
    <source>
        <dbReference type="ARBA" id="ARBA00022853"/>
    </source>
</evidence>
<dbReference type="Proteomes" id="UP000823405">
    <property type="component" value="Unassembled WGS sequence"/>
</dbReference>
<feature type="region of interest" description="Disordered" evidence="14">
    <location>
        <begin position="669"/>
        <end position="706"/>
    </location>
</feature>
<dbReference type="CDD" id="cd06503">
    <property type="entry name" value="ATP-synt_Fo_b"/>
    <property type="match status" value="1"/>
</dbReference>
<evidence type="ECO:0000256" key="2">
    <source>
        <dbReference type="ARBA" id="ARBA00004286"/>
    </source>
</evidence>
<feature type="region of interest" description="Disordered" evidence="14">
    <location>
        <begin position="1989"/>
        <end position="2010"/>
    </location>
</feature>
<comment type="caution">
    <text evidence="16">The sequence shown here is derived from an EMBL/GenBank/DDBJ whole genome shotgun (WGS) entry which is preliminary data.</text>
</comment>
<evidence type="ECO:0000313" key="16">
    <source>
        <dbReference type="EMBL" id="KAG0320019.1"/>
    </source>
</evidence>
<dbReference type="GO" id="GO:0140943">
    <property type="term" value="F:histone H4K20 trimethyltransferase activity"/>
    <property type="evidence" value="ECO:0007669"/>
    <property type="project" value="UniProtKB-EC"/>
</dbReference>
<feature type="region of interest" description="Disordered" evidence="14">
    <location>
        <begin position="1664"/>
        <end position="1754"/>
    </location>
</feature>
<keyword evidence="7" id="KW-0808">Transferase</keyword>
<dbReference type="PANTHER" id="PTHR12977">
    <property type="entry name" value="SUPPRESSOR OF VARIEGATION 4-20-RELATED"/>
    <property type="match status" value="1"/>
</dbReference>
<evidence type="ECO:0000256" key="10">
    <source>
        <dbReference type="ARBA" id="ARBA00023242"/>
    </source>
</evidence>
<reference evidence="16" key="1">
    <citation type="journal article" date="2020" name="Fungal Divers.">
        <title>Resolving the Mortierellaceae phylogeny through synthesis of multi-gene phylogenetics and phylogenomics.</title>
        <authorList>
            <person name="Vandepol N."/>
            <person name="Liber J."/>
            <person name="Desiro A."/>
            <person name="Na H."/>
            <person name="Kennedy M."/>
            <person name="Barry K."/>
            <person name="Grigoriev I.V."/>
            <person name="Miller A.N."/>
            <person name="O'Donnell K."/>
            <person name="Stajich J.E."/>
            <person name="Bonito G."/>
        </authorList>
    </citation>
    <scope>NUCLEOTIDE SEQUENCE</scope>
    <source>
        <strain evidence="16">NVP60</strain>
    </source>
</reference>
<feature type="compositionally biased region" description="Polar residues" evidence="14">
    <location>
        <begin position="1256"/>
        <end position="1267"/>
    </location>
</feature>
<comment type="catalytic activity">
    <reaction evidence="13">
        <text>L-lysyl(20)-[histone H4] + 3 S-adenosyl-L-methionine = N(6),N(6),N(6)-trimethyl-L-lysyl(20)-[histone H4] + 3 S-adenosyl-L-homocysteine + 3 H(+)</text>
        <dbReference type="Rhea" id="RHEA:64456"/>
        <dbReference type="Rhea" id="RHEA-COMP:15554"/>
        <dbReference type="Rhea" id="RHEA-COMP:15998"/>
        <dbReference type="ChEBI" id="CHEBI:15378"/>
        <dbReference type="ChEBI" id="CHEBI:29969"/>
        <dbReference type="ChEBI" id="CHEBI:57856"/>
        <dbReference type="ChEBI" id="CHEBI:59789"/>
        <dbReference type="ChEBI" id="CHEBI:61961"/>
        <dbReference type="EC" id="2.1.1.372"/>
    </reaction>
</comment>
<evidence type="ECO:0000256" key="14">
    <source>
        <dbReference type="SAM" id="MobiDB-lite"/>
    </source>
</evidence>
<feature type="region of interest" description="Disordered" evidence="14">
    <location>
        <begin position="1212"/>
        <end position="1280"/>
    </location>
</feature>
<feature type="compositionally biased region" description="Basic residues" evidence="14">
    <location>
        <begin position="1723"/>
        <end position="1739"/>
    </location>
</feature>
<keyword evidence="6" id="KW-0489">Methyltransferase</keyword>
<feature type="compositionally biased region" description="Basic and acidic residues" evidence="14">
    <location>
        <begin position="2288"/>
        <end position="2328"/>
    </location>
</feature>
<dbReference type="InterPro" id="IPR041938">
    <property type="entry name" value="Hist-Lys_N-MTase_N"/>
</dbReference>
<feature type="compositionally biased region" description="Basic and acidic residues" evidence="14">
    <location>
        <begin position="2000"/>
        <end position="2010"/>
    </location>
</feature>
<feature type="region of interest" description="Disordered" evidence="14">
    <location>
        <begin position="1776"/>
        <end position="1897"/>
    </location>
</feature>
<dbReference type="GO" id="GO:0005694">
    <property type="term" value="C:chromosome"/>
    <property type="evidence" value="ECO:0007669"/>
    <property type="project" value="UniProtKB-SubCell"/>
</dbReference>
<feature type="compositionally biased region" description="Low complexity" evidence="14">
    <location>
        <begin position="1866"/>
        <end position="1886"/>
    </location>
</feature>
<feature type="compositionally biased region" description="Basic and acidic residues" evidence="14">
    <location>
        <begin position="2387"/>
        <end position="2403"/>
    </location>
</feature>
<gene>
    <name evidence="16" type="primary">SET9</name>
    <name evidence="16" type="ORF">BGZ97_000922</name>
</gene>
<dbReference type="InterPro" id="IPR039977">
    <property type="entry name" value="Suv4-20/Set9"/>
</dbReference>
<keyword evidence="8" id="KW-0949">S-adenosyl-L-methionine</keyword>
<sequence length="2586" mass="284322">MDLQTLSTLDDLLSDVLLDGIHLWFQTHKMNKDYRPMRIPPGKILDIIHRKIICDRKIPDAVKELLELEPIKNMFTKEKEIQDFGTHARRYLSIYLPSAGFEISQTDRYSAVTNKSEACVIANRSFEAGDELRYCAGTIANLTEQEEKDLETKTSDFSVIKTSRRGTCLFLGPARFVNHDCDPNCSFMSAGSSAIYFKVQKPISVNDEITTHYGDNYFGVDNQECLLGQGGYKGKVPAAEEMQNDVETPEPELEDSGRRLRNRRGKPVNYYPTLMKKGSRKPKEDSARPSTPLPPVESDTIPSTSTNTPSAPITHADIDFIGDLPSADSSIPGENTTAVLSTTLSVASSTTSSDVPPTSPSELSSALVQRSITSPVSHAVELQVEATLPLNSTVSSSDSGNLANRVSSDQLVAIDCMLSQSSALQVAMPELSLQIQSSTLAKLSMDDDSPFVDDTRAHDTQSSENDVSLSGQPSAIDSTSLTSPDKSSAIDNIPMTDNPSTINKPSLNDSTSLDNKSSTPANFPLDNSPPTAEDSSDHSLSTDILPMVCEHKVTRATRAAAEGSEGLLKDLVEATVGSDQGNPALVDMMTSLQLSVVHDGQESNLQDGHEEPRATEQEVIEHDDDDPAFSDQFDGDLSDAGVDEDIVMLSPKNFRMSLDFLCHTGARSLTTEKDDDPPNPMVPWNANSQDGRSDTTNENSRRASVQLSEVGDELSKAFQKKGSRRTKTVTVISDPEHCATCKSFIPEHERNDSDDCRRCYRHFAIYAIAWPTRSRHVIIERYKKAAQEERDRVRKKQLAEASRAAAKEEAKARQEEAKAKQDQAKEEAKAKQEQAKEEARAKQEQAKAAYRAHLEEQRQQAIQKIAMRKVMGLPPVEKTKLDLRKKRQGKSSNAPETFHNGYSYPVDPSAQSYHYKDALPSVTHADMINVNGQMVYPQMEQAHAAYQEMSNNLPRPYQQDYYYPVQQDYFYDYSSQPTMLVHPFHCAPYVVFVDPMDDNPNTFWWIAVTVPRHQMDESMPQCGSDPDLIVVRFLEEYAYAVCNISGLRLFHPEKEPYTSYASRGREFFKNPCVKRAMSFLNEGHMPPRLPWKNMSFVGQMSLPDIDKAIQDFPRKAQEMRNMMQFHQLRCQYQQSIQHLQHMRSNNSIDPFAIQEHELRLDQEYLHREEQLRFEMQQIGGSMEDYNTTSIVMVKRFALSFMGDNGMDIQHQQHLQIQQQSPHITKAKRSRKPKTPSQCDRSTNPKPANWSKDIQPPSESQESIDVSNPKSKKRRGPSKRQLQIDLQLSEHAQLLEAASMGLPSFKAADGTVFALASVIPVQVEVGHTAAPKRRSTGSKPRVAGVDPAVQLASSMSAETAGTIVTTTPKPRRRRLDKQTVDVVLSDSPVSLPTTTLPRSISLEPVAHQLLVTDSSSRFASLPGLLKTNDSRDPLSSTMDLYSCEYSLTESRVIEGRYNCVEITHHPARMNFVPKIQDGDAFLFDSCDLSGVSTPASSDSTETDISLIHGGTSEQTAILSKFRSTRKTYREDTDWDECERAEADGVGIDTIDNRSTTDTFGASELSSLMPSSSSSSLGEGDQDIDVVGYEDDQVPILMVAQDDETQFIDIERLTPDDRETVALHGLLQMNNPDFGASSAVASRRAPPIMGVWDHRVAHRDGAGAVGTLNFSDTSKNAPKVRGTKKSQVSSTPSNTGLSTTSSPPPKLMTTGNISGQDAALEHSQIRCRSRKAQSGKPRKVSSSKSKMTMGAVKRQSSWTVTNGDADEGLVIAQERRAITNKHKKIPGKSIGEQGDAPNDHQEVEPTRRQRKKKRSPKVVETPVQDETSQVDRLAGATVSNLQVTVPTEKLIRPPRTAPVPPLLESKGSRGSPSASSSSSSSSCPATESPEPPSRFSAVDVSDNKELQSLMDWSIKGGIIGFDIQSSVRSVRSRNKHGESLLADVENPLRAPKAKRGIHTSKARVVDGEVDEAKSRPRKRRKLIVDAGAVQSVPVTEPAESANTRDKETSDDSKLTELSASETVEHKQTSDVSVAVVDVEGGKDVVAGTVDTQEVGEAGDGPTPSVDAGIEENRVVSGKVVSSKKEPAIVMVKFTLAMRADSGEVEGSPSTQDPLAVVEGSVTVTERLLPSLVPKKRGKKKVAEDSVDMELTGEELMVSKPVAQWVKCDAGAAPDAVVGVTVAKRRRMSRSLKSKQDESLTSKDEIPLATDETPPEKDESPSEKVKAVSMKAKASSRKAKAPLERDGSPSEKVRAASMKVKASSRKAKAPLEKDDSTSDKTETPSEMVKAPSEKVKAPSEKVKASSEKVKASSEKVKASSEKVKASSEKVKAFSGKGNAFSGKVKAPSENVKTPFKKIKVPLEKVKASSKKVKAPLEKVKALSNKSKASSKKDEAAYKGEEKVQKDSEEEEEEEEQEGEQGEEAEEVEDGTPHSSGKRSASLAEKLEKMHTARSSRAPTAEPGAKYAALAANGAKTSVSTTTTMTRSKKRDSGKVTRNLVSRLITLDNIAECRLRNRNKEAKQPNTLRPKFEVGDSVMAPGEDNLMFECEVRARRDHETLPEVYEYKVHYEGYAQKYDTWIEEKLIVAN</sequence>
<feature type="compositionally biased region" description="Basic and acidic residues" evidence="14">
    <location>
        <begin position="2211"/>
        <end position="2223"/>
    </location>
</feature>
<accession>A0A9P6RL78</accession>
<dbReference type="InterPro" id="IPR025783">
    <property type="entry name" value="Set9_fungi"/>
</dbReference>
<dbReference type="Gene3D" id="1.10.10.1700">
    <property type="entry name" value="Histone-lysine N-methyltransferase"/>
    <property type="match status" value="1"/>
</dbReference>
<dbReference type="GO" id="GO:0032259">
    <property type="term" value="P:methylation"/>
    <property type="evidence" value="ECO:0007669"/>
    <property type="project" value="UniProtKB-KW"/>
</dbReference>
<dbReference type="EC" id="2.1.1.372" evidence="11"/>
<dbReference type="PROSITE" id="PS50280">
    <property type="entry name" value="SET"/>
    <property type="match status" value="1"/>
</dbReference>
<feature type="compositionally biased region" description="Acidic residues" evidence="14">
    <location>
        <begin position="242"/>
        <end position="254"/>
    </location>
</feature>
<dbReference type="Gene3D" id="2.30.30.140">
    <property type="match status" value="1"/>
</dbReference>
<evidence type="ECO:0000256" key="8">
    <source>
        <dbReference type="ARBA" id="ARBA00022691"/>
    </source>
</evidence>
<dbReference type="InterPro" id="IPR016197">
    <property type="entry name" value="Chromo-like_dom_sf"/>
</dbReference>
<feature type="region of interest" description="Disordered" evidence="14">
    <location>
        <begin position="446"/>
        <end position="539"/>
    </location>
</feature>
<feature type="region of interest" description="Disordered" evidence="14">
    <location>
        <begin position="785"/>
        <end position="846"/>
    </location>
</feature>
<keyword evidence="10" id="KW-0539">Nucleus</keyword>
<feature type="compositionally biased region" description="Basic and acidic residues" evidence="14">
    <location>
        <begin position="2191"/>
        <end position="2203"/>
    </location>
</feature>
<dbReference type="Pfam" id="PF00856">
    <property type="entry name" value="SET"/>
    <property type="match status" value="1"/>
</dbReference>
<name>A0A9P6RL78_9FUNG</name>
<keyword evidence="5" id="KW-0158">Chromosome</keyword>
<evidence type="ECO:0000256" key="1">
    <source>
        <dbReference type="ARBA" id="ARBA00004123"/>
    </source>
</evidence>
<feature type="domain" description="SET" evidence="15">
    <location>
        <begin position="99"/>
        <end position="214"/>
    </location>
</feature>
<evidence type="ECO:0000256" key="6">
    <source>
        <dbReference type="ARBA" id="ARBA00022603"/>
    </source>
</evidence>
<feature type="compositionally biased region" description="Basic and acidic residues" evidence="14">
    <location>
        <begin position="691"/>
        <end position="701"/>
    </location>
</feature>
<feature type="compositionally biased region" description="Polar residues" evidence="14">
    <location>
        <begin position="300"/>
        <end position="311"/>
    </location>
</feature>
<feature type="compositionally biased region" description="Polar residues" evidence="14">
    <location>
        <begin position="1234"/>
        <end position="1245"/>
    </location>
</feature>
<feature type="compositionally biased region" description="Low complexity" evidence="14">
    <location>
        <begin position="1561"/>
        <end position="1575"/>
    </location>
</feature>